<dbReference type="PANTHER" id="PTHR32063">
    <property type="match status" value="1"/>
</dbReference>
<evidence type="ECO:0000313" key="3">
    <source>
        <dbReference type="Proteomes" id="UP000229740"/>
    </source>
</evidence>
<dbReference type="EMBL" id="PDPS01000146">
    <property type="protein sequence ID" value="PID55266.1"/>
    <property type="molecule type" value="Genomic_DNA"/>
</dbReference>
<dbReference type="GO" id="GO:0042910">
    <property type="term" value="F:xenobiotic transmembrane transporter activity"/>
    <property type="evidence" value="ECO:0007669"/>
    <property type="project" value="TreeGrafter"/>
</dbReference>
<dbReference type="Gene3D" id="1.20.1640.10">
    <property type="entry name" value="Multidrug efflux transporter AcrB transmembrane domain"/>
    <property type="match status" value="1"/>
</dbReference>
<dbReference type="GO" id="GO:0005886">
    <property type="term" value="C:plasma membrane"/>
    <property type="evidence" value="ECO:0007669"/>
    <property type="project" value="TreeGrafter"/>
</dbReference>
<feature type="transmembrane region" description="Helical" evidence="1">
    <location>
        <begin position="12"/>
        <end position="32"/>
    </location>
</feature>
<name>A0A2G6DZK2_9BACT</name>
<proteinExistence type="predicted"/>
<dbReference type="InterPro" id="IPR001036">
    <property type="entry name" value="Acrflvin-R"/>
</dbReference>
<protein>
    <recommendedName>
        <fullName evidence="4">Acriflavin resistance protein</fullName>
    </recommendedName>
</protein>
<keyword evidence="1" id="KW-0812">Transmembrane</keyword>
<keyword evidence="1" id="KW-1133">Transmembrane helix</keyword>
<accession>A0A2G6DZK2</accession>
<dbReference type="PRINTS" id="PR00702">
    <property type="entry name" value="ACRIFLAVINRP"/>
</dbReference>
<evidence type="ECO:0000313" key="2">
    <source>
        <dbReference type="EMBL" id="PID55266.1"/>
    </source>
</evidence>
<evidence type="ECO:0000256" key="1">
    <source>
        <dbReference type="SAM" id="Phobius"/>
    </source>
</evidence>
<dbReference type="AlphaFoldDB" id="A0A2G6DZK2"/>
<reference evidence="2 3" key="1">
    <citation type="submission" date="2017-10" db="EMBL/GenBank/DDBJ databases">
        <title>Novel microbial diversity and functional potential in the marine mammal oral microbiome.</title>
        <authorList>
            <person name="Dudek N.K."/>
            <person name="Sun C.L."/>
            <person name="Burstein D."/>
            <person name="Kantor R.S."/>
            <person name="Aliaga Goltsman D.S."/>
            <person name="Bik E.M."/>
            <person name="Thomas B.C."/>
            <person name="Banfield J.F."/>
            <person name="Relman D.A."/>
        </authorList>
    </citation>
    <scope>NUCLEOTIDE SEQUENCE [LARGE SCALE GENOMIC DNA]</scope>
    <source>
        <strain evidence="2">DOLZORAL124_49_17</strain>
    </source>
</reference>
<comment type="caution">
    <text evidence="2">The sequence shown here is derived from an EMBL/GenBank/DDBJ whole genome shotgun (WGS) entry which is preliminary data.</text>
</comment>
<organism evidence="2 3">
    <name type="scientific">candidate division KSB3 bacterium</name>
    <dbReference type="NCBI Taxonomy" id="2044937"/>
    <lineage>
        <taxon>Bacteria</taxon>
        <taxon>candidate division KSB3</taxon>
    </lineage>
</organism>
<gene>
    <name evidence="2" type="ORF">CSB45_16335</name>
</gene>
<dbReference type="Proteomes" id="UP000229740">
    <property type="component" value="Unassembled WGS sequence"/>
</dbReference>
<dbReference type="PANTHER" id="PTHR32063:SF0">
    <property type="entry name" value="SWARMING MOTILITY PROTEIN SWRC"/>
    <property type="match status" value="1"/>
</dbReference>
<sequence>MFLSDISIKRPVMVGMLMVALLLFGIMAYLSLPLNLQPSVDIPFVTVQTLYPGASPDQVDSQNPTA</sequence>
<evidence type="ECO:0008006" key="4">
    <source>
        <dbReference type="Google" id="ProtNLM"/>
    </source>
</evidence>
<dbReference type="Pfam" id="PF00873">
    <property type="entry name" value="ACR_tran"/>
    <property type="match status" value="1"/>
</dbReference>
<dbReference type="Gene3D" id="3.30.70.1430">
    <property type="entry name" value="Multidrug efflux transporter AcrB pore domain"/>
    <property type="match status" value="1"/>
</dbReference>
<keyword evidence="1" id="KW-0472">Membrane</keyword>